<keyword evidence="8" id="KW-0963">Cytoplasm</keyword>
<dbReference type="InterPro" id="IPR008332">
    <property type="entry name" value="MethylG_MeTrfase_N"/>
</dbReference>
<dbReference type="SUPFAM" id="SSF46767">
    <property type="entry name" value="Methylated DNA-protein cysteine methyltransferase, C-terminal domain"/>
    <property type="match status" value="1"/>
</dbReference>
<evidence type="ECO:0000256" key="3">
    <source>
        <dbReference type="ARBA" id="ARBA00022603"/>
    </source>
</evidence>
<keyword evidence="4 8" id="KW-0808">Transferase</keyword>
<comment type="catalytic activity">
    <reaction evidence="1 8">
        <text>a 4-O-methyl-thymidine in DNA + L-cysteinyl-[protein] = a thymidine in DNA + S-methyl-L-cysteinyl-[protein]</text>
        <dbReference type="Rhea" id="RHEA:53428"/>
        <dbReference type="Rhea" id="RHEA-COMP:10131"/>
        <dbReference type="Rhea" id="RHEA-COMP:10132"/>
        <dbReference type="Rhea" id="RHEA-COMP:13555"/>
        <dbReference type="Rhea" id="RHEA-COMP:13556"/>
        <dbReference type="ChEBI" id="CHEBI:29950"/>
        <dbReference type="ChEBI" id="CHEBI:82612"/>
        <dbReference type="ChEBI" id="CHEBI:137386"/>
        <dbReference type="ChEBI" id="CHEBI:137387"/>
        <dbReference type="EC" id="2.1.1.63"/>
    </reaction>
</comment>
<comment type="miscellaneous">
    <text evidence="8">This enzyme catalyzes only one turnover and therefore is not strictly catalytic. According to one definition, an enzyme is a biocatalyst that acts repeatedly and over many reaction cycles.</text>
</comment>
<evidence type="ECO:0000256" key="4">
    <source>
        <dbReference type="ARBA" id="ARBA00022679"/>
    </source>
</evidence>
<organism evidence="11 12">
    <name type="scientific">Streptomyces botrytidirepellens</name>
    <dbReference type="NCBI Taxonomy" id="2486417"/>
    <lineage>
        <taxon>Bacteria</taxon>
        <taxon>Bacillati</taxon>
        <taxon>Actinomycetota</taxon>
        <taxon>Actinomycetes</taxon>
        <taxon>Kitasatosporales</taxon>
        <taxon>Streptomycetaceae</taxon>
        <taxon>Streptomyces</taxon>
    </lineage>
</organism>
<evidence type="ECO:0000256" key="8">
    <source>
        <dbReference type="HAMAP-Rule" id="MF_00772"/>
    </source>
</evidence>
<proteinExistence type="inferred from homology"/>
<name>A0A3M8T412_9ACTN</name>
<keyword evidence="5 8" id="KW-0227">DNA damage</keyword>
<dbReference type="NCBIfam" id="TIGR00589">
    <property type="entry name" value="ogt"/>
    <property type="match status" value="1"/>
</dbReference>
<reference evidence="11 12" key="1">
    <citation type="submission" date="2018-11" db="EMBL/GenBank/DDBJ databases">
        <title>The Potential of Streptomyces as Biocontrol Agents against the Tomato grey mould, Botrytis cinerea (Gray mold) Frontiers in Microbiology.</title>
        <authorList>
            <person name="Li D."/>
        </authorList>
    </citation>
    <scope>NUCLEOTIDE SEQUENCE [LARGE SCALE GENOMIC DNA]</scope>
    <source>
        <strain evidence="11 12">NEAU-LD23</strain>
    </source>
</reference>
<dbReference type="Pfam" id="PF02870">
    <property type="entry name" value="Methyltransf_1N"/>
    <property type="match status" value="1"/>
</dbReference>
<feature type="domain" description="Methylguanine DNA methyltransferase ribonuclease-like" evidence="10">
    <location>
        <begin position="3"/>
        <end position="75"/>
    </location>
</feature>
<gene>
    <name evidence="11" type="ORF">EEJ42_41825</name>
</gene>
<evidence type="ECO:0000313" key="12">
    <source>
        <dbReference type="Proteomes" id="UP000275401"/>
    </source>
</evidence>
<dbReference type="AlphaFoldDB" id="A0A3M8T412"/>
<comment type="function">
    <text evidence="8">Involved in the cellular defense against the biological effects of O6-methylguanine (O6-MeG) and O4-methylthymine (O4-MeT) in DNA. Repairs the methylated nucleobase in DNA by stoichiometrically transferring the methyl group to a cysteine residue in the enzyme. This is a suicide reaction: the enzyme is irreversibly inactivated.</text>
</comment>
<accession>A0A3M8T412</accession>
<dbReference type="Gene3D" id="1.10.10.10">
    <property type="entry name" value="Winged helix-like DNA-binding domain superfamily/Winged helix DNA-binding domain"/>
    <property type="match status" value="1"/>
</dbReference>
<protein>
    <recommendedName>
        <fullName evidence="8">Methylated-DNA--protein-cysteine methyltransferase</fullName>
        <ecNumber evidence="8">2.1.1.63</ecNumber>
    </recommendedName>
    <alternativeName>
        <fullName evidence="8">6-O-methylguanine-DNA methyltransferase</fullName>
        <shortName evidence="8">MGMT</shortName>
    </alternativeName>
    <alternativeName>
        <fullName evidence="8">O-6-methylguanine-DNA-alkyltransferase</fullName>
    </alternativeName>
</protein>
<dbReference type="FunFam" id="1.10.10.10:FF:000214">
    <property type="entry name" value="Methylated-DNA--protein-cysteine methyltransferase"/>
    <property type="match status" value="1"/>
</dbReference>
<comment type="similarity">
    <text evidence="2 8">Belongs to the MGMT family.</text>
</comment>
<dbReference type="PANTHER" id="PTHR10815:SF5">
    <property type="entry name" value="METHYLATED-DNA--PROTEIN-CYSTEINE METHYLTRANSFERASE"/>
    <property type="match status" value="1"/>
</dbReference>
<feature type="domain" description="Methylated-DNA-[protein]-cysteine S-methyltransferase DNA binding" evidence="9">
    <location>
        <begin position="83"/>
        <end position="163"/>
    </location>
</feature>
<comment type="caution">
    <text evidence="11">The sequence shown here is derived from an EMBL/GenBank/DDBJ whole genome shotgun (WGS) entry which is preliminary data.</text>
</comment>
<dbReference type="SUPFAM" id="SSF53155">
    <property type="entry name" value="Methylated DNA-protein cysteine methyltransferase domain"/>
    <property type="match status" value="1"/>
</dbReference>
<evidence type="ECO:0000256" key="7">
    <source>
        <dbReference type="ARBA" id="ARBA00049348"/>
    </source>
</evidence>
<dbReference type="Gene3D" id="3.30.160.70">
    <property type="entry name" value="Methylated DNA-protein cysteine methyltransferase domain"/>
    <property type="match status" value="1"/>
</dbReference>
<keyword evidence="3 8" id="KW-0489">Methyltransferase</keyword>
<dbReference type="InterPro" id="IPR036388">
    <property type="entry name" value="WH-like_DNA-bd_sf"/>
</dbReference>
<dbReference type="HAMAP" id="MF_00772">
    <property type="entry name" value="OGT"/>
    <property type="match status" value="1"/>
</dbReference>
<dbReference type="GO" id="GO:0003908">
    <property type="term" value="F:methylated-DNA-[protein]-cysteine S-methyltransferase activity"/>
    <property type="evidence" value="ECO:0007669"/>
    <property type="project" value="UniProtKB-UniRule"/>
</dbReference>
<dbReference type="GO" id="GO:0005737">
    <property type="term" value="C:cytoplasm"/>
    <property type="evidence" value="ECO:0007669"/>
    <property type="project" value="UniProtKB-SubCell"/>
</dbReference>
<dbReference type="GO" id="GO:0006307">
    <property type="term" value="P:DNA alkylation repair"/>
    <property type="evidence" value="ECO:0007669"/>
    <property type="project" value="UniProtKB-UniRule"/>
</dbReference>
<dbReference type="InterPro" id="IPR036631">
    <property type="entry name" value="MGMT_N_sf"/>
</dbReference>
<evidence type="ECO:0000259" key="10">
    <source>
        <dbReference type="Pfam" id="PF02870"/>
    </source>
</evidence>
<dbReference type="Proteomes" id="UP000275401">
    <property type="component" value="Unassembled WGS sequence"/>
</dbReference>
<evidence type="ECO:0000313" key="11">
    <source>
        <dbReference type="EMBL" id="RNF87803.1"/>
    </source>
</evidence>
<keyword evidence="12" id="KW-1185">Reference proteome</keyword>
<dbReference type="GO" id="GO:0032259">
    <property type="term" value="P:methylation"/>
    <property type="evidence" value="ECO:0007669"/>
    <property type="project" value="UniProtKB-KW"/>
</dbReference>
<dbReference type="InterPro" id="IPR014048">
    <property type="entry name" value="MethylDNA_cys_MeTrfase_DNA-bd"/>
</dbReference>
<evidence type="ECO:0000256" key="5">
    <source>
        <dbReference type="ARBA" id="ARBA00022763"/>
    </source>
</evidence>
<evidence type="ECO:0000256" key="6">
    <source>
        <dbReference type="ARBA" id="ARBA00023204"/>
    </source>
</evidence>
<dbReference type="Pfam" id="PF01035">
    <property type="entry name" value="DNA_binding_1"/>
    <property type="match status" value="1"/>
</dbReference>
<dbReference type="CDD" id="cd06445">
    <property type="entry name" value="ATase"/>
    <property type="match status" value="1"/>
</dbReference>
<dbReference type="RefSeq" id="WP_123107368.1">
    <property type="nucleotide sequence ID" value="NZ_RIBZ01000813.1"/>
</dbReference>
<comment type="subcellular location">
    <subcellularLocation>
        <location evidence="8">Cytoplasm</location>
    </subcellularLocation>
</comment>
<dbReference type="EC" id="2.1.1.63" evidence="8"/>
<sequence length="176" mass="18838">MTVYTTMDSPLGELLLVGEESATAKGGTALASLSVPEQKRRPTVQDGWTEDADAFADITRQLRSYFDGKLTRFDIEYVTGGSAFQQRVWTSLESIPYGTTLSYGDIAARIDAPRAAVRAVGTAIGANPLLVVRPCHRVIGASGALTGYAGGLERKRQLLDLEHAHESAAPQRNGTS</sequence>
<dbReference type="InterPro" id="IPR036217">
    <property type="entry name" value="MethylDNA_cys_MeTrfase_DNAb"/>
</dbReference>
<dbReference type="InterPro" id="IPR023546">
    <property type="entry name" value="MGMT"/>
</dbReference>
<keyword evidence="6 8" id="KW-0234">DNA repair</keyword>
<comment type="catalytic activity">
    <reaction evidence="7 8">
        <text>a 6-O-methyl-2'-deoxyguanosine in DNA + L-cysteinyl-[protein] = S-methyl-L-cysteinyl-[protein] + a 2'-deoxyguanosine in DNA</text>
        <dbReference type="Rhea" id="RHEA:24000"/>
        <dbReference type="Rhea" id="RHEA-COMP:10131"/>
        <dbReference type="Rhea" id="RHEA-COMP:10132"/>
        <dbReference type="Rhea" id="RHEA-COMP:11367"/>
        <dbReference type="Rhea" id="RHEA-COMP:11368"/>
        <dbReference type="ChEBI" id="CHEBI:29950"/>
        <dbReference type="ChEBI" id="CHEBI:82612"/>
        <dbReference type="ChEBI" id="CHEBI:85445"/>
        <dbReference type="ChEBI" id="CHEBI:85448"/>
        <dbReference type="EC" id="2.1.1.63"/>
    </reaction>
</comment>
<evidence type="ECO:0000259" key="9">
    <source>
        <dbReference type="Pfam" id="PF01035"/>
    </source>
</evidence>
<dbReference type="EMBL" id="RIBZ01000813">
    <property type="protein sequence ID" value="RNF87803.1"/>
    <property type="molecule type" value="Genomic_DNA"/>
</dbReference>
<feature type="active site" description="Nucleophile; methyl group acceptor" evidence="8">
    <location>
        <position position="135"/>
    </location>
</feature>
<evidence type="ECO:0000256" key="1">
    <source>
        <dbReference type="ARBA" id="ARBA00001286"/>
    </source>
</evidence>
<dbReference type="PANTHER" id="PTHR10815">
    <property type="entry name" value="METHYLATED-DNA--PROTEIN-CYSTEINE METHYLTRANSFERASE"/>
    <property type="match status" value="1"/>
</dbReference>
<evidence type="ECO:0000256" key="2">
    <source>
        <dbReference type="ARBA" id="ARBA00008711"/>
    </source>
</evidence>